<dbReference type="EMBL" id="ML178830">
    <property type="protein sequence ID" value="TFL00198.1"/>
    <property type="molecule type" value="Genomic_DNA"/>
</dbReference>
<keyword evidence="7" id="KW-1185">Reference proteome</keyword>
<comment type="subcellular location">
    <subcellularLocation>
        <location evidence="3">Nucleus</location>
    </subcellularLocation>
    <subcellularLocation>
        <location evidence="3">Cytoplasm</location>
    </subcellularLocation>
    <text evidence="3">Nucleus and/or cytoplasm.</text>
</comment>
<reference evidence="6 7" key="1">
    <citation type="journal article" date="2019" name="Nat. Ecol. Evol.">
        <title>Megaphylogeny resolves global patterns of mushroom evolution.</title>
        <authorList>
            <person name="Varga T."/>
            <person name="Krizsan K."/>
            <person name="Foldi C."/>
            <person name="Dima B."/>
            <person name="Sanchez-Garcia M."/>
            <person name="Sanchez-Ramirez S."/>
            <person name="Szollosi G.J."/>
            <person name="Szarkandi J.G."/>
            <person name="Papp V."/>
            <person name="Albert L."/>
            <person name="Andreopoulos W."/>
            <person name="Angelini C."/>
            <person name="Antonin V."/>
            <person name="Barry K.W."/>
            <person name="Bougher N.L."/>
            <person name="Buchanan P."/>
            <person name="Buyck B."/>
            <person name="Bense V."/>
            <person name="Catcheside P."/>
            <person name="Chovatia M."/>
            <person name="Cooper J."/>
            <person name="Damon W."/>
            <person name="Desjardin D."/>
            <person name="Finy P."/>
            <person name="Geml J."/>
            <person name="Haridas S."/>
            <person name="Hughes K."/>
            <person name="Justo A."/>
            <person name="Karasinski D."/>
            <person name="Kautmanova I."/>
            <person name="Kiss B."/>
            <person name="Kocsube S."/>
            <person name="Kotiranta H."/>
            <person name="LaButti K.M."/>
            <person name="Lechner B.E."/>
            <person name="Liimatainen K."/>
            <person name="Lipzen A."/>
            <person name="Lukacs Z."/>
            <person name="Mihaltcheva S."/>
            <person name="Morgado L.N."/>
            <person name="Niskanen T."/>
            <person name="Noordeloos M.E."/>
            <person name="Ohm R.A."/>
            <person name="Ortiz-Santana B."/>
            <person name="Ovrebo C."/>
            <person name="Racz N."/>
            <person name="Riley R."/>
            <person name="Savchenko A."/>
            <person name="Shiryaev A."/>
            <person name="Soop K."/>
            <person name="Spirin V."/>
            <person name="Szebenyi C."/>
            <person name="Tomsovsky M."/>
            <person name="Tulloss R.E."/>
            <person name="Uehling J."/>
            <person name="Grigoriev I.V."/>
            <person name="Vagvolgyi C."/>
            <person name="Papp T."/>
            <person name="Martin F.M."/>
            <person name="Miettinen O."/>
            <person name="Hibbett D.S."/>
            <person name="Nagy L.G."/>
        </authorList>
    </citation>
    <scope>NUCLEOTIDE SEQUENCE [LARGE SCALE GENOMIC DNA]</scope>
    <source>
        <strain evidence="6 7">CBS 309.79</strain>
    </source>
</reference>
<organism evidence="6 7">
    <name type="scientific">Pterulicium gracile</name>
    <dbReference type="NCBI Taxonomy" id="1884261"/>
    <lineage>
        <taxon>Eukaryota</taxon>
        <taxon>Fungi</taxon>
        <taxon>Dikarya</taxon>
        <taxon>Basidiomycota</taxon>
        <taxon>Agaricomycotina</taxon>
        <taxon>Agaricomycetes</taxon>
        <taxon>Agaricomycetidae</taxon>
        <taxon>Agaricales</taxon>
        <taxon>Pleurotineae</taxon>
        <taxon>Pterulaceae</taxon>
        <taxon>Pterulicium</taxon>
    </lineage>
</organism>
<keyword evidence="2 3" id="KW-0539">Nucleus</keyword>
<feature type="region of interest" description="Disordered" evidence="4">
    <location>
        <begin position="656"/>
        <end position="779"/>
    </location>
</feature>
<dbReference type="GO" id="GO:0005737">
    <property type="term" value="C:cytoplasm"/>
    <property type="evidence" value="ECO:0007669"/>
    <property type="project" value="UniProtKB-SubCell"/>
</dbReference>
<dbReference type="InterPro" id="IPR011990">
    <property type="entry name" value="TPR-like_helical_dom_sf"/>
</dbReference>
<dbReference type="InterPro" id="IPR008847">
    <property type="entry name" value="Suf"/>
</dbReference>
<feature type="compositionally biased region" description="Pro residues" evidence="4">
    <location>
        <begin position="830"/>
        <end position="844"/>
    </location>
</feature>
<dbReference type="PANTHER" id="PTHR19980">
    <property type="entry name" value="RNA CLEAVAGE STIMULATION FACTOR"/>
    <property type="match status" value="1"/>
</dbReference>
<feature type="compositionally biased region" description="Polar residues" evidence="4">
    <location>
        <begin position="656"/>
        <end position="691"/>
    </location>
</feature>
<feature type="compositionally biased region" description="Polar residues" evidence="4">
    <location>
        <begin position="10"/>
        <end position="35"/>
    </location>
</feature>
<dbReference type="GO" id="GO:0180010">
    <property type="term" value="P:co-transcriptional mRNA 3'-end processing, cleavage and polyadenylation pathway"/>
    <property type="evidence" value="ECO:0007669"/>
    <property type="project" value="UniProtKB-UniRule"/>
</dbReference>
<keyword evidence="3" id="KW-0507">mRNA processing</keyword>
<gene>
    <name evidence="6" type="ORF">BDV98DRAFT_550575</name>
</gene>
<dbReference type="Gene3D" id="1.25.40.1040">
    <property type="match status" value="1"/>
</dbReference>
<protein>
    <recommendedName>
        <fullName evidence="3">mRNA 3'-end-processing protein RNA14</fullName>
    </recommendedName>
</protein>
<evidence type="ECO:0000256" key="1">
    <source>
        <dbReference type="ARBA" id="ARBA00022737"/>
    </source>
</evidence>
<feature type="compositionally biased region" description="Gly residues" evidence="4">
    <location>
        <begin position="848"/>
        <end position="864"/>
    </location>
</feature>
<accession>A0A5C3QG24</accession>
<dbReference type="SMART" id="SM00386">
    <property type="entry name" value="HAT"/>
    <property type="match status" value="7"/>
</dbReference>
<feature type="compositionally biased region" description="Basic and acidic residues" evidence="4">
    <location>
        <begin position="770"/>
        <end position="779"/>
    </location>
</feature>
<dbReference type="GO" id="GO:0003729">
    <property type="term" value="F:mRNA binding"/>
    <property type="evidence" value="ECO:0007669"/>
    <property type="project" value="TreeGrafter"/>
</dbReference>
<evidence type="ECO:0000256" key="2">
    <source>
        <dbReference type="ARBA" id="ARBA00023242"/>
    </source>
</evidence>
<evidence type="ECO:0000313" key="7">
    <source>
        <dbReference type="Proteomes" id="UP000305067"/>
    </source>
</evidence>
<dbReference type="OrthoDB" id="26282at2759"/>
<keyword evidence="3" id="KW-0963">Cytoplasm</keyword>
<feature type="region of interest" description="Disordered" evidence="4">
    <location>
        <begin position="1"/>
        <end position="56"/>
    </location>
</feature>
<dbReference type="SUPFAM" id="SSF48452">
    <property type="entry name" value="TPR-like"/>
    <property type="match status" value="2"/>
</dbReference>
<dbReference type="STRING" id="1884261.A0A5C3QG24"/>
<dbReference type="PANTHER" id="PTHR19980:SF0">
    <property type="entry name" value="CLEAVAGE STIMULATION FACTOR SUBUNIT 3"/>
    <property type="match status" value="1"/>
</dbReference>
<evidence type="ECO:0000256" key="3">
    <source>
        <dbReference type="RuleBase" id="RU369035"/>
    </source>
</evidence>
<feature type="domain" description="Suppressor of forked" evidence="5">
    <location>
        <begin position="66"/>
        <end position="644"/>
    </location>
</feature>
<dbReference type="GO" id="GO:0005634">
    <property type="term" value="C:nucleus"/>
    <property type="evidence" value="ECO:0007669"/>
    <property type="project" value="UniProtKB-SubCell"/>
</dbReference>
<dbReference type="InterPro" id="IPR045243">
    <property type="entry name" value="Rna14-like"/>
</dbReference>
<proteinExistence type="predicted"/>
<dbReference type="Pfam" id="PF05843">
    <property type="entry name" value="Suf"/>
    <property type="match status" value="1"/>
</dbReference>
<name>A0A5C3QG24_9AGAR</name>
<feature type="compositionally biased region" description="Basic and acidic residues" evidence="4">
    <location>
        <begin position="732"/>
        <end position="761"/>
    </location>
</feature>
<evidence type="ECO:0000313" key="6">
    <source>
        <dbReference type="EMBL" id="TFL00198.1"/>
    </source>
</evidence>
<dbReference type="Proteomes" id="UP000305067">
    <property type="component" value="Unassembled WGS sequence"/>
</dbReference>
<dbReference type="AlphaFoldDB" id="A0A5C3QG24"/>
<evidence type="ECO:0000256" key="4">
    <source>
        <dbReference type="SAM" id="MobiDB-lite"/>
    </source>
</evidence>
<keyword evidence="1" id="KW-0677">Repeat</keyword>
<evidence type="ECO:0000259" key="5">
    <source>
        <dbReference type="Pfam" id="PF05843"/>
    </source>
</evidence>
<comment type="function">
    <text evidence="3">Component of the cleavage factor IA (CFIA) complex, which is involved in the endonucleolytic cleavage during polyadenylation-dependent pre-mRNA 3'-end formation.</text>
</comment>
<feature type="compositionally biased region" description="Basic and acidic residues" evidence="4">
    <location>
        <begin position="703"/>
        <end position="719"/>
    </location>
</feature>
<feature type="region of interest" description="Disordered" evidence="4">
    <location>
        <begin position="823"/>
        <end position="864"/>
    </location>
</feature>
<dbReference type="InterPro" id="IPR003107">
    <property type="entry name" value="HAT"/>
</dbReference>
<sequence>MADEGPPVAAQTQEQSQQNIPENQSQPDPSQSASFFAQGPNGTPLPAQQTSVEATHSVDALSPYDRLIRDLRETPYQPDLWARAITMAESERDLAKIAATYDMCLEYYPDSAAVQIAYLRHYLSPELFSTAVAKFNQFLKTNAQSVELWRYYWDCFRKNPRKDPDIVKQIHHTYEIALNKVGWDKDSGEIWKGHIQFLKERSDWDENTRRDALRKVYHRAVQIPIDNVESLWQELEAFENGINRTIAKKHMSDLSPAHTQARSILRQMQNKYLPPLHLPQSLWNPPPPPTASSPSPSAPSLYLPVHPTFSPEDRTLIGNWKAYLKWEESNPLELEDKTALNNRILGIYKKALGRMRFYPEIWFLAFIWAKGVGKADEAKRFLEEGLRANPKSCLLSYAQAEQLELKKDYPAVHALFQKLLSLLRDELNDLHNQLNPPSAPSSQEADFDPDESQMTVIVPPDNATQVALEKEIKDRKAEYGSVWIMYIRFGRRSEGLASSRSLFREARKEKWTPWTVYEASAMWEYRNADRPAHQSKLEIPINIFERGMNLFGTDADFVKVYLTFLISVDDEKNARALFERTISTYTGDQAKPLWETWTNYEYQYGDLESALKLEQRLAEATNYPPIKRFAKRYTDSRGTDPIAERDLGWEKFKQSSRSSSGFLNGNSQSQLINNGSQQSTANVNHTSSQSLHGGGGKRGVSPDGHRGGKRDAGDRDHPGHGPNKRARGSSPSRERERERERDRDRDRDRGDRERPGWERRRSPPPPPPQRRFERDVPEEKVVALPQSLASFMAQMPGKDSFDGPVFDTEDLLNLFRSAVIPATTGAARPRSPPPARGTRPPPDYGPYQGPGGGGAGAGGKRWGY</sequence>